<feature type="domain" description="Heterokaryon incompatibility" evidence="1">
    <location>
        <begin position="14"/>
        <end position="133"/>
    </location>
</feature>
<proteinExistence type="predicted"/>
<organism evidence="2 3">
    <name type="scientific">Lithohypha guttulata</name>
    <dbReference type="NCBI Taxonomy" id="1690604"/>
    <lineage>
        <taxon>Eukaryota</taxon>
        <taxon>Fungi</taxon>
        <taxon>Dikarya</taxon>
        <taxon>Ascomycota</taxon>
        <taxon>Pezizomycotina</taxon>
        <taxon>Eurotiomycetes</taxon>
        <taxon>Chaetothyriomycetidae</taxon>
        <taxon>Chaetothyriales</taxon>
        <taxon>Trichomeriaceae</taxon>
        <taxon>Lithohypha</taxon>
    </lineage>
</organism>
<gene>
    <name evidence="2" type="ORF">LTR24_000371</name>
</gene>
<sequence length="571" mass="65633">MYRQKLMLHAVPTVFIWVDAICLDFSNIRERNSQVQIMPNIYQRAKTVLAWLQPLPDVAEDSTPRADLERFVNFLREVKKDLNRPQNFVTDRYLLTKYIAGSASSPCRFSNEWRTLLQLCCHHYWSRLWILQENRFAQNLMYLQGDTLWSWSDFRAPFVLIWYLVEWQLHDLTWSEDIDPARILHTPAADVIQTRTIFERPEKFSSLRSSVEGGFRYFDVAIERWHLLSVKEPLPDLLKAHRRRLCSERLDKVYALVGLSSSSLTVDYDRSNIELFCAVVLSLKVPIELNFISMLAHHLEVSAFQYQQYRRSIIKDVLSTTADPSAAGIIGSFCQTVYSVKSIPARTEISDILQARLGLQNLNYYCVTAQQSIDKMSTWNDFPQWSGEMPRVRGHTPGTQMPIIDDFDLSDTSFRPAMFLNPSSRTSRKPIFGMVSTDSISNNDILVTEDTMHTGIIIRISGLRKAWLTVIGVALFARRVTIESEPPGDLSGPPGSPTSTVRSTTLSDFCEHTCPTPFTITGYDDRKHFTLKPCDIHLASLLEWYAHQFEFEGNEYDDGDNDYPGFAFQEG</sequence>
<comment type="caution">
    <text evidence="2">The sequence shown here is derived from an EMBL/GenBank/DDBJ whole genome shotgun (WGS) entry which is preliminary data.</text>
</comment>
<evidence type="ECO:0000313" key="3">
    <source>
        <dbReference type="Proteomes" id="UP001345013"/>
    </source>
</evidence>
<dbReference type="Proteomes" id="UP001345013">
    <property type="component" value="Unassembled WGS sequence"/>
</dbReference>
<protein>
    <recommendedName>
        <fullName evidence="1">Heterokaryon incompatibility domain-containing protein</fullName>
    </recommendedName>
</protein>
<dbReference type="InterPro" id="IPR052895">
    <property type="entry name" value="HetReg/Transcr_Mod"/>
</dbReference>
<accession>A0ABR0KNR2</accession>
<keyword evidence="3" id="KW-1185">Reference proteome</keyword>
<reference evidence="2 3" key="1">
    <citation type="submission" date="2023-08" db="EMBL/GenBank/DDBJ databases">
        <title>Black Yeasts Isolated from many extreme environments.</title>
        <authorList>
            <person name="Coleine C."/>
            <person name="Stajich J.E."/>
            <person name="Selbmann L."/>
        </authorList>
    </citation>
    <scope>NUCLEOTIDE SEQUENCE [LARGE SCALE GENOMIC DNA]</scope>
    <source>
        <strain evidence="2 3">CCFEE 5885</strain>
    </source>
</reference>
<name>A0ABR0KNR2_9EURO</name>
<dbReference type="Pfam" id="PF06985">
    <property type="entry name" value="HET"/>
    <property type="match status" value="1"/>
</dbReference>
<dbReference type="InterPro" id="IPR010730">
    <property type="entry name" value="HET"/>
</dbReference>
<dbReference type="PANTHER" id="PTHR24148">
    <property type="entry name" value="ANKYRIN REPEAT DOMAIN-CONTAINING PROTEIN 39 HOMOLOG-RELATED"/>
    <property type="match status" value="1"/>
</dbReference>
<evidence type="ECO:0000313" key="2">
    <source>
        <dbReference type="EMBL" id="KAK5102140.1"/>
    </source>
</evidence>
<dbReference type="PANTHER" id="PTHR24148:SF73">
    <property type="entry name" value="HET DOMAIN PROTEIN (AFU_ORTHOLOGUE AFUA_8G01020)"/>
    <property type="match status" value="1"/>
</dbReference>
<evidence type="ECO:0000259" key="1">
    <source>
        <dbReference type="Pfam" id="PF06985"/>
    </source>
</evidence>
<dbReference type="EMBL" id="JAVRRG010000003">
    <property type="protein sequence ID" value="KAK5102140.1"/>
    <property type="molecule type" value="Genomic_DNA"/>
</dbReference>